<evidence type="ECO:0000256" key="2">
    <source>
        <dbReference type="ARBA" id="ARBA00029447"/>
    </source>
</evidence>
<dbReference type="CDD" id="cd06225">
    <property type="entry name" value="HAMP"/>
    <property type="match status" value="1"/>
</dbReference>
<keyword evidence="9" id="KW-1185">Reference proteome</keyword>
<accession>A0A6L5XP83</accession>
<dbReference type="EMBL" id="VUMH01000020">
    <property type="protein sequence ID" value="MSS29047.1"/>
    <property type="molecule type" value="Genomic_DNA"/>
</dbReference>
<keyword evidence="5" id="KW-0472">Membrane</keyword>
<sequence length="707" mass="75807">MKNLKIWQKMAVGIGLILLLAVSISAVSLNVMGTVERETTHIKEAFAPLQQRANVLNQQVTAIPGQMLAFQEGSAKAWENVQSLLDQTDQSLTGLAAHLKANPDTIPDTGKTAAGRKAFESLKTTLLETHAAQQELVALRKRMNEAGASLLSETRAYMQRMNAVLNQFVAEQNSTEAARALPLVQAGQRIMDAINYLRVRMLRSLSENNREYAKDNLPVFFPALLKQVDELLPQIKRADLRELLTNLRVHIEEYRDAQAQTLQLWKRIDELDARRDQACEAGILAARGIAGAGDRLQDAAINAVDKQSERAITLIYTVSAVALLAGLLIGLVLTRGITGPVSRALRFARAVADGQLDQRLGLARKDEIGQLSVALDSMVDALNEKIGEAEQQSRKAEEQSRKAQEAMHEAERAGQEAQAKTRAMLAAADKLEAMGNVFSSASTQLSAQIEQADKGAGEAARRLSEAATAMNEMDATVQDVARNAGSASSASTETKGKALTGAGIVEKAVQSIEEVHRMSIAVKEDMAQLNEHAQAITRIMNVISDIADQTNLLALNAAIEAARAGEAGRGFAVVADEVRKLAEKTMASTQDVGNAITAIQESTSKSMDAVDAAVDQIGQATELASDSGRALEDIVATVEATADQVNAIATASEEQSSASQEINQSLILVSDRAKETAIVMAEAAKAVEELAGQAQGLTRLIQELKQS</sequence>
<dbReference type="GO" id="GO:0007165">
    <property type="term" value="P:signal transduction"/>
    <property type="evidence" value="ECO:0007669"/>
    <property type="project" value="UniProtKB-KW"/>
</dbReference>
<keyword evidence="5" id="KW-0812">Transmembrane</keyword>
<dbReference type="Proteomes" id="UP000477488">
    <property type="component" value="Unassembled WGS sequence"/>
</dbReference>
<dbReference type="InterPro" id="IPR004089">
    <property type="entry name" value="MCPsignal_dom"/>
</dbReference>
<feature type="domain" description="Methyl-accepting transducer" evidence="6">
    <location>
        <begin position="434"/>
        <end position="670"/>
    </location>
</feature>
<dbReference type="PROSITE" id="PS50885">
    <property type="entry name" value="HAMP"/>
    <property type="match status" value="1"/>
</dbReference>
<feature type="region of interest" description="Disordered" evidence="4">
    <location>
        <begin position="388"/>
        <end position="409"/>
    </location>
</feature>
<dbReference type="Gene3D" id="6.10.340.10">
    <property type="match status" value="1"/>
</dbReference>
<evidence type="ECO:0000256" key="1">
    <source>
        <dbReference type="ARBA" id="ARBA00023224"/>
    </source>
</evidence>
<dbReference type="CDD" id="cd11386">
    <property type="entry name" value="MCP_signal"/>
    <property type="match status" value="1"/>
</dbReference>
<evidence type="ECO:0000313" key="9">
    <source>
        <dbReference type="Proteomes" id="UP000477488"/>
    </source>
</evidence>
<evidence type="ECO:0000256" key="3">
    <source>
        <dbReference type="PROSITE-ProRule" id="PRU00284"/>
    </source>
</evidence>
<comment type="caution">
    <text evidence="8">The sequence shown here is derived from an EMBL/GenBank/DDBJ whole genome shotgun (WGS) entry which is preliminary data.</text>
</comment>
<dbReference type="SMART" id="SM00304">
    <property type="entry name" value="HAMP"/>
    <property type="match status" value="1"/>
</dbReference>
<feature type="domain" description="HAMP" evidence="7">
    <location>
        <begin position="335"/>
        <end position="387"/>
    </location>
</feature>
<proteinExistence type="inferred from homology"/>
<dbReference type="PANTHER" id="PTHR32089:SF112">
    <property type="entry name" value="LYSOZYME-LIKE PROTEIN-RELATED"/>
    <property type="match status" value="1"/>
</dbReference>
<protein>
    <submittedName>
        <fullName evidence="8">HAMP domain-containing protein</fullName>
    </submittedName>
</protein>
<evidence type="ECO:0000256" key="4">
    <source>
        <dbReference type="SAM" id="MobiDB-lite"/>
    </source>
</evidence>
<dbReference type="AlphaFoldDB" id="A0A6L5XP83"/>
<reference evidence="8 9" key="1">
    <citation type="submission" date="2019-09" db="EMBL/GenBank/DDBJ databases">
        <title>In-depth cultivation of the pig gut microbiome towards novel bacterial diversity and tailored functional studies.</title>
        <authorList>
            <person name="Wylensek D."/>
            <person name="Hitch T.C.A."/>
            <person name="Clavel T."/>
        </authorList>
    </citation>
    <scope>NUCLEOTIDE SEQUENCE [LARGE SCALE GENOMIC DNA]</scope>
    <source>
        <strain evidence="8 9">PG-178-WT-4</strain>
    </source>
</reference>
<evidence type="ECO:0000259" key="6">
    <source>
        <dbReference type="PROSITE" id="PS50111"/>
    </source>
</evidence>
<dbReference type="GO" id="GO:0016020">
    <property type="term" value="C:membrane"/>
    <property type="evidence" value="ECO:0007669"/>
    <property type="project" value="InterPro"/>
</dbReference>
<evidence type="ECO:0000259" key="7">
    <source>
        <dbReference type="PROSITE" id="PS50885"/>
    </source>
</evidence>
<organism evidence="8 9">
    <name type="scientific">Desulfovibrio porci</name>
    <dbReference type="NCBI Taxonomy" id="2605782"/>
    <lineage>
        <taxon>Bacteria</taxon>
        <taxon>Pseudomonadati</taxon>
        <taxon>Thermodesulfobacteriota</taxon>
        <taxon>Desulfovibrionia</taxon>
        <taxon>Desulfovibrionales</taxon>
        <taxon>Desulfovibrionaceae</taxon>
        <taxon>Desulfovibrio</taxon>
    </lineage>
</organism>
<dbReference type="PANTHER" id="PTHR32089">
    <property type="entry name" value="METHYL-ACCEPTING CHEMOTAXIS PROTEIN MCPB"/>
    <property type="match status" value="1"/>
</dbReference>
<keyword evidence="5" id="KW-1133">Transmembrane helix</keyword>
<dbReference type="Gene3D" id="1.10.287.950">
    <property type="entry name" value="Methyl-accepting chemotaxis protein"/>
    <property type="match status" value="1"/>
</dbReference>
<keyword evidence="1 3" id="KW-0807">Transducer</keyword>
<comment type="similarity">
    <text evidence="2">Belongs to the methyl-accepting chemotaxis (MCP) protein family.</text>
</comment>
<feature type="transmembrane region" description="Helical" evidence="5">
    <location>
        <begin position="314"/>
        <end position="333"/>
    </location>
</feature>
<dbReference type="Pfam" id="PF00015">
    <property type="entry name" value="MCPsignal"/>
    <property type="match status" value="1"/>
</dbReference>
<dbReference type="PROSITE" id="PS50111">
    <property type="entry name" value="CHEMOTAXIS_TRANSDUC_2"/>
    <property type="match status" value="1"/>
</dbReference>
<dbReference type="Pfam" id="PF00672">
    <property type="entry name" value="HAMP"/>
    <property type="match status" value="1"/>
</dbReference>
<dbReference type="SUPFAM" id="SSF58104">
    <property type="entry name" value="Methyl-accepting chemotaxis protein (MCP) signaling domain"/>
    <property type="match status" value="1"/>
</dbReference>
<evidence type="ECO:0000256" key="5">
    <source>
        <dbReference type="SAM" id="Phobius"/>
    </source>
</evidence>
<evidence type="ECO:0000313" key="8">
    <source>
        <dbReference type="EMBL" id="MSS29047.1"/>
    </source>
</evidence>
<dbReference type="InterPro" id="IPR003660">
    <property type="entry name" value="HAMP_dom"/>
</dbReference>
<dbReference type="SMART" id="SM00283">
    <property type="entry name" value="MA"/>
    <property type="match status" value="1"/>
</dbReference>
<name>A0A6L5XP83_9BACT</name>
<gene>
    <name evidence="8" type="ORF">FYJ44_13675</name>
</gene>
<dbReference type="RefSeq" id="WP_154513069.1">
    <property type="nucleotide sequence ID" value="NZ_JAXELC010000012.1"/>
</dbReference>